<evidence type="ECO:0000256" key="3">
    <source>
        <dbReference type="ARBA" id="ARBA00022553"/>
    </source>
</evidence>
<evidence type="ECO:0000256" key="6">
    <source>
        <dbReference type="ARBA" id="ARBA00022777"/>
    </source>
</evidence>
<keyword evidence="9" id="KW-0472">Membrane</keyword>
<reference evidence="14" key="1">
    <citation type="journal article" date="2019" name="Int. J. Syst. Evol. Microbiol.">
        <title>The Global Catalogue of Microorganisms (GCM) 10K type strain sequencing project: providing services to taxonomists for standard genome sequencing and annotation.</title>
        <authorList>
            <consortium name="The Broad Institute Genomics Platform"/>
            <consortium name="The Broad Institute Genome Sequencing Center for Infectious Disease"/>
            <person name="Wu L."/>
            <person name="Ma J."/>
        </authorList>
    </citation>
    <scope>NUCLEOTIDE SEQUENCE [LARGE SCALE GENOMIC DNA]</scope>
    <source>
        <strain evidence="14">CGMCC 1.12859</strain>
    </source>
</reference>
<dbReference type="EMBL" id="JBHTAJ010000033">
    <property type="protein sequence ID" value="MFC7181524.1"/>
    <property type="molecule type" value="Genomic_DNA"/>
</dbReference>
<keyword evidence="6 13" id="KW-0418">Kinase</keyword>
<feature type="transmembrane region" description="Helical" evidence="9">
    <location>
        <begin position="102"/>
        <end position="121"/>
    </location>
</feature>
<evidence type="ECO:0000256" key="1">
    <source>
        <dbReference type="ARBA" id="ARBA00000085"/>
    </source>
</evidence>
<dbReference type="GO" id="GO:0016301">
    <property type="term" value="F:kinase activity"/>
    <property type="evidence" value="ECO:0007669"/>
    <property type="project" value="UniProtKB-KW"/>
</dbReference>
<keyword evidence="8" id="KW-0902">Two-component regulatory system</keyword>
<keyword evidence="14" id="KW-1185">Reference proteome</keyword>
<protein>
    <recommendedName>
        <fullName evidence="2">histidine kinase</fullName>
        <ecNumber evidence="2">2.7.13.3</ecNumber>
    </recommendedName>
</protein>
<evidence type="ECO:0000256" key="9">
    <source>
        <dbReference type="SAM" id="Phobius"/>
    </source>
</evidence>
<evidence type="ECO:0000256" key="8">
    <source>
        <dbReference type="ARBA" id="ARBA00023012"/>
    </source>
</evidence>
<accession>A0ABW2FW77</accession>
<keyword evidence="9" id="KW-0812">Transmembrane</keyword>
<evidence type="ECO:0000259" key="11">
    <source>
        <dbReference type="Pfam" id="PF07730"/>
    </source>
</evidence>
<keyword evidence="7" id="KW-0067">ATP-binding</keyword>
<evidence type="ECO:0000313" key="14">
    <source>
        <dbReference type="Proteomes" id="UP001596435"/>
    </source>
</evidence>
<dbReference type="PANTHER" id="PTHR24421:SF10">
    <property type="entry name" value="NITRATE_NITRITE SENSOR PROTEIN NARQ"/>
    <property type="match status" value="1"/>
</dbReference>
<comment type="caution">
    <text evidence="13">The sequence shown here is derived from an EMBL/GenBank/DDBJ whole genome shotgun (WGS) entry which is preliminary data.</text>
</comment>
<dbReference type="InterPro" id="IPR011712">
    <property type="entry name" value="Sig_transdc_His_kin_sub3_dim/P"/>
</dbReference>
<organism evidence="13 14">
    <name type="scientific">Kitasatospora paranensis</name>
    <dbReference type="NCBI Taxonomy" id="258053"/>
    <lineage>
        <taxon>Bacteria</taxon>
        <taxon>Bacillati</taxon>
        <taxon>Actinomycetota</taxon>
        <taxon>Actinomycetes</taxon>
        <taxon>Kitasatosporales</taxon>
        <taxon>Streptomycetaceae</taxon>
        <taxon>Kitasatospora</taxon>
    </lineage>
</organism>
<dbReference type="Proteomes" id="UP001596435">
    <property type="component" value="Unassembled WGS sequence"/>
</dbReference>
<feature type="transmembrane region" description="Helical" evidence="9">
    <location>
        <begin position="153"/>
        <end position="174"/>
    </location>
</feature>
<dbReference type="CDD" id="cd16917">
    <property type="entry name" value="HATPase_UhpB-NarQ-NarX-like"/>
    <property type="match status" value="1"/>
</dbReference>
<sequence>MKVPTAERLRDLAAGVAHRAGRPARPARGSRVFDAVLALFLTLVSLRYAATAGAPLPVDWAGPALLLPFCSVPLAFRRRWPLAVLWVVLAATPFTRHVSVDVAFWAGVVCIVATYSAAAYGPHRVPTLASMPVAAAVLVVLFTDAKLPHFPNGIVALLALVPVLAAAWEIRMWGRRVEEGRARMSALEREQVEALDRAVEHERARIARELHDIVTHSVSVMVIQAGAARKIMNADPERAREALLAVEAGGRAAMTELRQVMGLLTIDADDLESAAMAELAPQPGLGRLEALLGGVRQSGMPVELTVSGEARPVPPGVELAAYRVVQEALTNTVKHASGARADVILAYAADHVCVEVTDSGGRPSDSASTGGGHGLIGLRERLAVHGGTLESGPRLRGGYRVKALIPLDAS</sequence>
<dbReference type="RefSeq" id="WP_345709530.1">
    <property type="nucleotide sequence ID" value="NZ_BAABKV010000001.1"/>
</dbReference>
<keyword evidence="5" id="KW-0547">Nucleotide-binding</keyword>
<feature type="domain" description="Histidine kinase/HSP90-like ATPase" evidence="10">
    <location>
        <begin position="317"/>
        <end position="408"/>
    </location>
</feature>
<dbReference type="Gene3D" id="1.20.5.1930">
    <property type="match status" value="1"/>
</dbReference>
<dbReference type="SUPFAM" id="SSF55874">
    <property type="entry name" value="ATPase domain of HSP90 chaperone/DNA topoisomerase II/histidine kinase"/>
    <property type="match status" value="1"/>
</dbReference>
<dbReference type="Pfam" id="PF02518">
    <property type="entry name" value="HATPase_c"/>
    <property type="match status" value="1"/>
</dbReference>
<gene>
    <name evidence="13" type="ORF">ACFQMG_18390</name>
</gene>
<dbReference type="Pfam" id="PF07730">
    <property type="entry name" value="HisKA_3"/>
    <property type="match status" value="1"/>
</dbReference>
<dbReference type="Gene3D" id="3.30.565.10">
    <property type="entry name" value="Histidine kinase-like ATPase, C-terminal domain"/>
    <property type="match status" value="1"/>
</dbReference>
<dbReference type="InterPro" id="IPR055558">
    <property type="entry name" value="DUF7134"/>
</dbReference>
<evidence type="ECO:0000313" key="13">
    <source>
        <dbReference type="EMBL" id="MFC7181524.1"/>
    </source>
</evidence>
<evidence type="ECO:0000259" key="12">
    <source>
        <dbReference type="Pfam" id="PF23539"/>
    </source>
</evidence>
<comment type="catalytic activity">
    <reaction evidence="1">
        <text>ATP + protein L-histidine = ADP + protein N-phospho-L-histidine.</text>
        <dbReference type="EC" id="2.7.13.3"/>
    </reaction>
</comment>
<evidence type="ECO:0000256" key="2">
    <source>
        <dbReference type="ARBA" id="ARBA00012438"/>
    </source>
</evidence>
<dbReference type="InterPro" id="IPR036890">
    <property type="entry name" value="HATPase_C_sf"/>
</dbReference>
<keyword evidence="9" id="KW-1133">Transmembrane helix</keyword>
<evidence type="ECO:0000256" key="5">
    <source>
        <dbReference type="ARBA" id="ARBA00022741"/>
    </source>
</evidence>
<feature type="domain" description="DUF7134" evidence="12">
    <location>
        <begin position="32"/>
        <end position="168"/>
    </location>
</feature>
<dbReference type="InterPro" id="IPR003594">
    <property type="entry name" value="HATPase_dom"/>
</dbReference>
<evidence type="ECO:0000256" key="4">
    <source>
        <dbReference type="ARBA" id="ARBA00022679"/>
    </source>
</evidence>
<dbReference type="PANTHER" id="PTHR24421">
    <property type="entry name" value="NITRATE/NITRITE SENSOR PROTEIN NARX-RELATED"/>
    <property type="match status" value="1"/>
</dbReference>
<dbReference type="InterPro" id="IPR050482">
    <property type="entry name" value="Sensor_HK_TwoCompSys"/>
</dbReference>
<feature type="transmembrane region" description="Helical" evidence="9">
    <location>
        <begin position="128"/>
        <end position="147"/>
    </location>
</feature>
<feature type="domain" description="Signal transduction histidine kinase subgroup 3 dimerisation and phosphoacceptor" evidence="11">
    <location>
        <begin position="202"/>
        <end position="264"/>
    </location>
</feature>
<keyword evidence="3" id="KW-0597">Phosphoprotein</keyword>
<evidence type="ECO:0000256" key="7">
    <source>
        <dbReference type="ARBA" id="ARBA00022840"/>
    </source>
</evidence>
<proteinExistence type="predicted"/>
<evidence type="ECO:0000259" key="10">
    <source>
        <dbReference type="Pfam" id="PF02518"/>
    </source>
</evidence>
<dbReference type="Pfam" id="PF23539">
    <property type="entry name" value="DUF7134"/>
    <property type="match status" value="1"/>
</dbReference>
<dbReference type="EC" id="2.7.13.3" evidence="2"/>
<keyword evidence="4" id="KW-0808">Transferase</keyword>
<name>A0ABW2FW77_9ACTN</name>